<dbReference type="GO" id="GO:0004674">
    <property type="term" value="F:protein serine/threonine kinase activity"/>
    <property type="evidence" value="ECO:0007669"/>
    <property type="project" value="TreeGrafter"/>
</dbReference>
<dbReference type="AlphaFoldDB" id="A0A7K0KBF7"/>
<dbReference type="Pfam" id="PF13657">
    <property type="entry name" value="Couple_hipA"/>
    <property type="match status" value="1"/>
</dbReference>
<keyword evidence="2" id="KW-0808">Transferase</keyword>
<proteinExistence type="predicted"/>
<name>A0A7K0KBF7_9BACT</name>
<evidence type="ECO:0000313" key="3">
    <source>
        <dbReference type="Proteomes" id="UP000438914"/>
    </source>
</evidence>
<dbReference type="Proteomes" id="UP000438914">
    <property type="component" value="Unassembled WGS sequence"/>
</dbReference>
<dbReference type="InterPro" id="IPR052028">
    <property type="entry name" value="HipA_Ser/Thr_kinase"/>
</dbReference>
<evidence type="ECO:0000313" key="2">
    <source>
        <dbReference type="EMBL" id="MST83264.1"/>
    </source>
</evidence>
<dbReference type="NCBIfam" id="TIGR03071">
    <property type="entry name" value="couple_hipA"/>
    <property type="match status" value="1"/>
</dbReference>
<feature type="domain" description="HipA N-terminal subdomain 1" evidence="1">
    <location>
        <begin position="4"/>
        <end position="103"/>
    </location>
</feature>
<gene>
    <name evidence="2" type="ORF">FYJ73_00930</name>
</gene>
<protein>
    <submittedName>
        <fullName evidence="2">Phosphatidylinositol kinase</fullName>
    </submittedName>
</protein>
<keyword evidence="2" id="KW-0418">Kinase</keyword>
<sequence length="109" mass="12581">MRKLDVYFNDNRAGVLTERVPGRDYTFNYDNSYLGSDGYSISATLPKRKEPYRSEHLFPFFSNLLPEGANRKVICRALRIDEKDLFGILSAMADKDFIGAVEIRKHKDD</sequence>
<keyword evidence="3" id="KW-1185">Reference proteome</keyword>
<dbReference type="EMBL" id="VUNG01000001">
    <property type="protein sequence ID" value="MST83264.1"/>
    <property type="molecule type" value="Genomic_DNA"/>
</dbReference>
<dbReference type="InterPro" id="IPR017508">
    <property type="entry name" value="HipA_N1"/>
</dbReference>
<dbReference type="GO" id="GO:0005829">
    <property type="term" value="C:cytosol"/>
    <property type="evidence" value="ECO:0007669"/>
    <property type="project" value="TreeGrafter"/>
</dbReference>
<organism evidence="2 3">
    <name type="scientific">Hallella mizrahii</name>
    <dbReference type="NCBI Taxonomy" id="2606637"/>
    <lineage>
        <taxon>Bacteria</taxon>
        <taxon>Pseudomonadati</taxon>
        <taxon>Bacteroidota</taxon>
        <taxon>Bacteroidia</taxon>
        <taxon>Bacteroidales</taxon>
        <taxon>Prevotellaceae</taxon>
        <taxon>Hallella</taxon>
    </lineage>
</organism>
<comment type="caution">
    <text evidence="2">The sequence shown here is derived from an EMBL/GenBank/DDBJ whole genome shotgun (WGS) entry which is preliminary data.</text>
</comment>
<dbReference type="PANTHER" id="PTHR37419">
    <property type="entry name" value="SERINE/THREONINE-PROTEIN KINASE TOXIN HIPA"/>
    <property type="match status" value="1"/>
</dbReference>
<dbReference type="RefSeq" id="WP_154532691.1">
    <property type="nucleotide sequence ID" value="NZ_VUNG01000001.1"/>
</dbReference>
<reference evidence="2 3" key="1">
    <citation type="submission" date="2019-08" db="EMBL/GenBank/DDBJ databases">
        <title>In-depth cultivation of the pig gut microbiome towards novel bacterial diversity and tailored functional studies.</title>
        <authorList>
            <person name="Wylensek D."/>
            <person name="Hitch T.C.A."/>
            <person name="Clavel T."/>
        </authorList>
    </citation>
    <scope>NUCLEOTIDE SEQUENCE [LARGE SCALE GENOMIC DNA]</scope>
    <source>
        <strain evidence="2 3">LKV-178-WT-2A</strain>
    </source>
</reference>
<accession>A0A7K0KBF7</accession>
<evidence type="ECO:0000259" key="1">
    <source>
        <dbReference type="Pfam" id="PF13657"/>
    </source>
</evidence>
<dbReference type="PANTHER" id="PTHR37419:SF6">
    <property type="entry name" value="KINASE HI_0665-RELATED"/>
    <property type="match status" value="1"/>
</dbReference>